<sequence>MATVIRETPADLHPLDLSRADLWREDQWQEPMRQLRAESPIYYCEDSKFGPYWSVTTYKPIQHIEALPKIFSSSWEYGGITVAGDGIEHLKEGEIPMPMFIAMDPPQHTAQRRTVAPAFGPSEIERMRADTQARTAALIDTLPVGEAFDWVERLSIELTTDMLAILFDFPWENRHNLTRWSDALGDIESFNTLEERQQRLATAFEMGAAFKELWDHKAKNPGKHDLISIMLQSDAMNHMSHEEFMGNLILLIVGGNDTTRNSMSAYAYGLHCFPEERAKLEANHDPDLAVNAMHEIIRWQTPLAHMRRTALEDTELFGHQIRARDKIALWYASANRDESIFPDGDRIIVDRENARRHLAFGYGIHRCVGARVAELQLTTLISEMQKRRLRVNVLAEPERVNASFVHVSPHAGRTRALLTAVTAGPISAR</sequence>
<comment type="similarity">
    <text evidence="1 2">Belongs to the cytochrome P450 family.</text>
</comment>
<dbReference type="EMBL" id="AJ850060">
    <property type="protein sequence ID" value="CAH61456.1"/>
    <property type="molecule type" value="Genomic_DNA"/>
</dbReference>
<dbReference type="GO" id="GO:0004497">
    <property type="term" value="F:monooxygenase activity"/>
    <property type="evidence" value="ECO:0007669"/>
    <property type="project" value="UniProtKB-KW"/>
</dbReference>
<keyword evidence="2" id="KW-0349">Heme</keyword>
<dbReference type="GO" id="GO:0020037">
    <property type="term" value="F:heme binding"/>
    <property type="evidence" value="ECO:0007669"/>
    <property type="project" value="InterPro"/>
</dbReference>
<proteinExistence type="inferred from homology"/>
<dbReference type="PROSITE" id="PS00086">
    <property type="entry name" value="CYTOCHROME_P450"/>
    <property type="match status" value="1"/>
</dbReference>
<dbReference type="SUPFAM" id="SSF48264">
    <property type="entry name" value="Cytochrome P450"/>
    <property type="match status" value="1"/>
</dbReference>
<dbReference type="InterPro" id="IPR036396">
    <property type="entry name" value="Cyt_P450_sf"/>
</dbReference>
<name>Q5F4D1_SPHMC</name>
<evidence type="ECO:0000313" key="3">
    <source>
        <dbReference type="EMBL" id="CAH61456.1"/>
    </source>
</evidence>
<reference evidence="3" key="1">
    <citation type="journal article" date="2006" name="Appl. Environ. Microbiol.">
        <title>Cytochrome P450 alkane hydroxylases of the CYP153 family are common in alkane-degrading eubacteria lacking integral membrane alkane hydroxylases.</title>
        <authorList>
            <person name="van Beilen J.B."/>
            <person name="Funhoff E.G."/>
            <person name="van Loon A."/>
            <person name="Just A."/>
            <person name="Kaysser L."/>
            <person name="Bouza M."/>
            <person name="Holtackers R."/>
            <person name="Roethlisberger M."/>
            <person name="Li Z."/>
            <person name="Witholt B."/>
        </authorList>
    </citation>
    <scope>NUCLEOTIDE SEQUENCE</scope>
    <source>
        <strain evidence="3">HXN-200</strain>
    </source>
</reference>
<evidence type="ECO:0000256" key="2">
    <source>
        <dbReference type="RuleBase" id="RU000461"/>
    </source>
</evidence>
<dbReference type="Gene3D" id="1.10.630.10">
    <property type="entry name" value="Cytochrome P450"/>
    <property type="match status" value="1"/>
</dbReference>
<dbReference type="PANTHER" id="PTHR46696">
    <property type="entry name" value="P450, PUTATIVE (EUROFUNG)-RELATED"/>
    <property type="match status" value="1"/>
</dbReference>
<accession>Q5F4D1</accession>
<dbReference type="PRINTS" id="PR00359">
    <property type="entry name" value="BP450"/>
</dbReference>
<protein>
    <submittedName>
        <fullName evidence="3">Putative cytochrome P450 alkane hydroxylase CYP153D2</fullName>
        <ecNumber evidence="3">1.14.15.3</ecNumber>
    </submittedName>
</protein>
<dbReference type="GO" id="GO:0016705">
    <property type="term" value="F:oxidoreductase activity, acting on paired donors, with incorporation or reduction of molecular oxygen"/>
    <property type="evidence" value="ECO:0007669"/>
    <property type="project" value="InterPro"/>
</dbReference>
<dbReference type="InterPro" id="IPR002397">
    <property type="entry name" value="Cyt_P450_B"/>
</dbReference>
<dbReference type="AlphaFoldDB" id="Q5F4D1"/>
<keyword evidence="2 3" id="KW-0560">Oxidoreductase</keyword>
<keyword evidence="2" id="KW-0408">Iron</keyword>
<organism evidence="3">
    <name type="scientific">Sphingopyxis macrogoltabida</name>
    <name type="common">Sphingomonas macrogoltabidus</name>
    <dbReference type="NCBI Taxonomy" id="33050"/>
    <lineage>
        <taxon>Bacteria</taxon>
        <taxon>Pseudomonadati</taxon>
        <taxon>Pseudomonadota</taxon>
        <taxon>Alphaproteobacteria</taxon>
        <taxon>Sphingomonadales</taxon>
        <taxon>Sphingomonadaceae</taxon>
        <taxon>Sphingopyxis</taxon>
    </lineage>
</organism>
<keyword evidence="2" id="KW-0479">Metal-binding</keyword>
<dbReference type="GO" id="GO:0005506">
    <property type="term" value="F:iron ion binding"/>
    <property type="evidence" value="ECO:0007669"/>
    <property type="project" value="InterPro"/>
</dbReference>
<dbReference type="Pfam" id="PF00067">
    <property type="entry name" value="p450"/>
    <property type="match status" value="1"/>
</dbReference>
<dbReference type="PANTHER" id="PTHR46696:SF1">
    <property type="entry name" value="CYTOCHROME P450 YJIB-RELATED"/>
    <property type="match status" value="1"/>
</dbReference>
<dbReference type="InterPro" id="IPR017972">
    <property type="entry name" value="Cyt_P450_CS"/>
</dbReference>
<evidence type="ECO:0000256" key="1">
    <source>
        <dbReference type="ARBA" id="ARBA00010617"/>
    </source>
</evidence>
<dbReference type="InterPro" id="IPR001128">
    <property type="entry name" value="Cyt_P450"/>
</dbReference>
<gene>
    <name evidence="3" type="primary">ahpG4</name>
</gene>
<keyword evidence="2" id="KW-0503">Monooxygenase</keyword>
<dbReference type="EC" id="1.14.15.3" evidence="3"/>